<gene>
    <name evidence="1" type="ORF">GGX14DRAFT_406337</name>
</gene>
<dbReference type="AlphaFoldDB" id="A0AAD6Y1Q3"/>
<organism evidence="1 2">
    <name type="scientific">Mycena pura</name>
    <dbReference type="NCBI Taxonomy" id="153505"/>
    <lineage>
        <taxon>Eukaryota</taxon>
        <taxon>Fungi</taxon>
        <taxon>Dikarya</taxon>
        <taxon>Basidiomycota</taxon>
        <taxon>Agaricomycotina</taxon>
        <taxon>Agaricomycetes</taxon>
        <taxon>Agaricomycetidae</taxon>
        <taxon>Agaricales</taxon>
        <taxon>Marasmiineae</taxon>
        <taxon>Mycenaceae</taxon>
        <taxon>Mycena</taxon>
    </lineage>
</organism>
<sequence>MSRESDTPERPGYRDSVTTVQHPTVTSSLMHPSLQLSNLSKLPLSLRKRADGAVNGSHDDFHALCQSIEKLTETSRRLIIPVFYVILDSAHIRALQQLESSDLGELQRRLLRAFQSLRTISHLFERGVIPPAAFPDIWPRVWQWIEFLDAVHGHYPFIDRQQANALYMEVFAVILEAVNQDDCRRVISETPGANALIGAAWSYLLRTKHSEGLLDISVILSRCTANAEPAFLDGLVAGAGGTFTDLASIVVAQLEYAIPHGDSPTPDGDESLFGVMNFLTKYVVSRDSLLDFHEALFKQGIIPALITISLALSKSPKSAVSDFVPPRALAALIVIVFTSSFDYNRIVVALREGFFLALLPVVDKLHHAQLHSVLHIYLPACTVIFTVLRELETALASVMDLDPVLYFRTPVLLEDWRRFIAIVEERLQVARQWETGSSTKVRACDNLQEKIALMSLAEMHAHPPENAYTFFDYTSGQCEVSIERRLEPSIQSYFGARIARAVRSDGRMQVHLVLIRRGKDAACELIPLRTPNGQLVQGLRQIVHRMPPWTDDSPVDLEPYRSEVQQLVASEVWTH</sequence>
<proteinExistence type="predicted"/>
<keyword evidence="2" id="KW-1185">Reference proteome</keyword>
<dbReference type="EMBL" id="JARJCW010000119">
    <property type="protein sequence ID" value="KAJ7192539.1"/>
    <property type="molecule type" value="Genomic_DNA"/>
</dbReference>
<reference evidence="1" key="1">
    <citation type="submission" date="2023-03" db="EMBL/GenBank/DDBJ databases">
        <title>Massive genome expansion in bonnet fungi (Mycena s.s.) driven by repeated elements and novel gene families across ecological guilds.</title>
        <authorList>
            <consortium name="Lawrence Berkeley National Laboratory"/>
            <person name="Harder C.B."/>
            <person name="Miyauchi S."/>
            <person name="Viragh M."/>
            <person name="Kuo A."/>
            <person name="Thoen E."/>
            <person name="Andreopoulos B."/>
            <person name="Lu D."/>
            <person name="Skrede I."/>
            <person name="Drula E."/>
            <person name="Henrissat B."/>
            <person name="Morin E."/>
            <person name="Kohler A."/>
            <person name="Barry K."/>
            <person name="LaButti K."/>
            <person name="Morin E."/>
            <person name="Salamov A."/>
            <person name="Lipzen A."/>
            <person name="Mereny Z."/>
            <person name="Hegedus B."/>
            <person name="Baldrian P."/>
            <person name="Stursova M."/>
            <person name="Weitz H."/>
            <person name="Taylor A."/>
            <person name="Grigoriev I.V."/>
            <person name="Nagy L.G."/>
            <person name="Martin F."/>
            <person name="Kauserud H."/>
        </authorList>
    </citation>
    <scope>NUCLEOTIDE SEQUENCE</scope>
    <source>
        <strain evidence="1">9144</strain>
    </source>
</reference>
<evidence type="ECO:0000313" key="2">
    <source>
        <dbReference type="Proteomes" id="UP001219525"/>
    </source>
</evidence>
<accession>A0AAD6Y1Q3</accession>
<evidence type="ECO:0000313" key="1">
    <source>
        <dbReference type="EMBL" id="KAJ7192539.1"/>
    </source>
</evidence>
<name>A0AAD6Y1Q3_9AGAR</name>
<dbReference type="Proteomes" id="UP001219525">
    <property type="component" value="Unassembled WGS sequence"/>
</dbReference>
<protein>
    <submittedName>
        <fullName evidence="1">Uncharacterized protein</fullName>
    </submittedName>
</protein>
<comment type="caution">
    <text evidence="1">The sequence shown here is derived from an EMBL/GenBank/DDBJ whole genome shotgun (WGS) entry which is preliminary data.</text>
</comment>